<accession>A0A319D0Y7</accession>
<proteinExistence type="predicted"/>
<evidence type="ECO:0000313" key="2">
    <source>
        <dbReference type="Proteomes" id="UP000248340"/>
    </source>
</evidence>
<dbReference type="STRING" id="1448315.A0A319D0Y7"/>
<dbReference type="Pfam" id="PF13540">
    <property type="entry name" value="RCC1_2"/>
    <property type="match status" value="1"/>
</dbReference>
<protein>
    <submittedName>
        <fullName evidence="1">Uncharacterized protein</fullName>
    </submittedName>
</protein>
<reference evidence="1 2" key="1">
    <citation type="submission" date="2016-12" db="EMBL/GenBank/DDBJ databases">
        <title>The genomes of Aspergillus section Nigri reveals drivers in fungal speciation.</title>
        <authorList>
            <consortium name="DOE Joint Genome Institute"/>
            <person name="Vesth T.C."/>
            <person name="Nybo J."/>
            <person name="Theobald S."/>
            <person name="Brandl J."/>
            <person name="Frisvad J.C."/>
            <person name="Nielsen K.F."/>
            <person name="Lyhne E.K."/>
            <person name="Kogle M.E."/>
            <person name="Kuo A."/>
            <person name="Riley R."/>
            <person name="Clum A."/>
            <person name="Nolan M."/>
            <person name="Lipzen A."/>
            <person name="Salamov A."/>
            <person name="Henrissat B."/>
            <person name="Wiebenga A."/>
            <person name="De Vries R.P."/>
            <person name="Grigoriev I.V."/>
            <person name="Mortensen U.H."/>
            <person name="Andersen M.R."/>
            <person name="Baker S.E."/>
        </authorList>
    </citation>
    <scope>NUCLEOTIDE SEQUENCE [LARGE SCALE GENOMIC DNA]</scope>
    <source>
        <strain evidence="1 2">CBS 121591</strain>
    </source>
</reference>
<keyword evidence="2" id="KW-1185">Reference proteome</keyword>
<gene>
    <name evidence="1" type="ORF">BO82DRAFT_399501</name>
</gene>
<dbReference type="InterPro" id="IPR009091">
    <property type="entry name" value="RCC1/BLIP-II"/>
</dbReference>
<organism evidence="1 2">
    <name type="scientific">Aspergillus uvarum CBS 121591</name>
    <dbReference type="NCBI Taxonomy" id="1448315"/>
    <lineage>
        <taxon>Eukaryota</taxon>
        <taxon>Fungi</taxon>
        <taxon>Dikarya</taxon>
        <taxon>Ascomycota</taxon>
        <taxon>Pezizomycotina</taxon>
        <taxon>Eurotiomycetes</taxon>
        <taxon>Eurotiomycetidae</taxon>
        <taxon>Eurotiales</taxon>
        <taxon>Aspergillaceae</taxon>
        <taxon>Aspergillus</taxon>
        <taxon>Aspergillus subgen. Circumdati</taxon>
    </lineage>
</organism>
<sequence length="237" mass="25538">MGIFWSLGSLTPTGLMPKASSTLLRDESTTGPNFFSGAVAVVFVDNSETVVSRDSWEHMCSFLEDPIDSPPPIYTATFASSVVKLTLEFAALTEAGEVIPWGDELPEQPSAPPDDDEEVEQAEFQAHILNQPVTGWPARLLRQLDYKPHKLPLPPIKDLSTDGAYTTAITYNGDFFVMVLRIQHAAAGGRHVIAVTTGGSLWSAGDGLYGQLGIGLRQFGLCTPDGVVDMEANAIEE</sequence>
<name>A0A319D0Y7_9EURO</name>
<dbReference type="OrthoDB" id="5370059at2759"/>
<dbReference type="AlphaFoldDB" id="A0A319D0Y7"/>
<dbReference type="EMBL" id="KZ821683">
    <property type="protein sequence ID" value="PYH84673.1"/>
    <property type="molecule type" value="Genomic_DNA"/>
</dbReference>
<dbReference type="VEuPathDB" id="FungiDB:BO82DRAFT_399501"/>
<dbReference type="Gene3D" id="2.130.10.30">
    <property type="entry name" value="Regulator of chromosome condensation 1/beta-lactamase-inhibitor protein II"/>
    <property type="match status" value="1"/>
</dbReference>
<dbReference type="Proteomes" id="UP000248340">
    <property type="component" value="Unassembled WGS sequence"/>
</dbReference>
<dbReference type="RefSeq" id="XP_025494873.1">
    <property type="nucleotide sequence ID" value="XM_025639120.1"/>
</dbReference>
<dbReference type="SUPFAM" id="SSF50985">
    <property type="entry name" value="RCC1/BLIP-II"/>
    <property type="match status" value="1"/>
</dbReference>
<evidence type="ECO:0000313" key="1">
    <source>
        <dbReference type="EMBL" id="PYH84673.1"/>
    </source>
</evidence>
<dbReference type="GeneID" id="37141862"/>